<evidence type="ECO:0000256" key="2">
    <source>
        <dbReference type="SAM" id="SignalP"/>
    </source>
</evidence>
<dbReference type="InParanoid" id="A0A2J6TN65"/>
<evidence type="ECO:0008006" key="5">
    <source>
        <dbReference type="Google" id="ProtNLM"/>
    </source>
</evidence>
<evidence type="ECO:0000313" key="3">
    <source>
        <dbReference type="EMBL" id="PMD64466.1"/>
    </source>
</evidence>
<keyword evidence="4" id="KW-1185">Reference proteome</keyword>
<feature type="signal peptide" evidence="2">
    <location>
        <begin position="1"/>
        <end position="23"/>
    </location>
</feature>
<reference evidence="3 4" key="1">
    <citation type="submission" date="2016-04" db="EMBL/GenBank/DDBJ databases">
        <title>A degradative enzymes factory behind the ericoid mycorrhizal symbiosis.</title>
        <authorList>
            <consortium name="DOE Joint Genome Institute"/>
            <person name="Martino E."/>
            <person name="Morin E."/>
            <person name="Grelet G."/>
            <person name="Kuo A."/>
            <person name="Kohler A."/>
            <person name="Daghino S."/>
            <person name="Barry K."/>
            <person name="Choi C."/>
            <person name="Cichocki N."/>
            <person name="Clum A."/>
            <person name="Copeland A."/>
            <person name="Hainaut M."/>
            <person name="Haridas S."/>
            <person name="Labutti K."/>
            <person name="Lindquist E."/>
            <person name="Lipzen A."/>
            <person name="Khouja H.-R."/>
            <person name="Murat C."/>
            <person name="Ohm R."/>
            <person name="Olson A."/>
            <person name="Spatafora J."/>
            <person name="Veneault-Fourrey C."/>
            <person name="Henrissat B."/>
            <person name="Grigoriev I."/>
            <person name="Martin F."/>
            <person name="Perotto S."/>
        </authorList>
    </citation>
    <scope>NUCLEOTIDE SEQUENCE [LARGE SCALE GENOMIC DNA]</scope>
    <source>
        <strain evidence="3 4">E</strain>
    </source>
</reference>
<dbReference type="Proteomes" id="UP000235371">
    <property type="component" value="Unassembled WGS sequence"/>
</dbReference>
<accession>A0A2J6TN65</accession>
<evidence type="ECO:0000256" key="1">
    <source>
        <dbReference type="SAM" id="Phobius"/>
    </source>
</evidence>
<keyword evidence="1" id="KW-0812">Transmembrane</keyword>
<keyword evidence="2" id="KW-0732">Signal</keyword>
<evidence type="ECO:0000313" key="4">
    <source>
        <dbReference type="Proteomes" id="UP000235371"/>
    </source>
</evidence>
<gene>
    <name evidence="3" type="ORF">K444DRAFT_625919</name>
</gene>
<dbReference type="EMBL" id="KZ613754">
    <property type="protein sequence ID" value="PMD64466.1"/>
    <property type="molecule type" value="Genomic_DNA"/>
</dbReference>
<protein>
    <recommendedName>
        <fullName evidence="5">Mid2 domain-containing protein</fullName>
    </recommendedName>
</protein>
<sequence length="325" mass="35034">MKLHLLLIILVARAFNLCSQVLASPVELSTSPTGIVVSSSTPSSKIELWRGNGTYGSNNKNDQHVVHEAAPQNPPNDHTKLKVVGLVIIFIGVLVFVFQLQDLAERSPRRVNFQDEAPVLHSNGHPFNTLPPKPGTGTTDYISLHFSQLLASTPASISPTVKLLGQDSNNGSDNGDLTKAEETTKSLLKGLAIIGVMVATLCGFLGVLIYCYCTSKERKARLEVEAAAGDGQGYDDNGKGYNVDRQVYEGDGQNYEGDAKGYKGDGRAYNGGGKGYKGRRLDCRILVFFSRNIVAGGSQVVGVRGIRLFGIDSLCGCWEFRQGKI</sequence>
<organism evidence="3 4">
    <name type="scientific">Hyaloscypha bicolor E</name>
    <dbReference type="NCBI Taxonomy" id="1095630"/>
    <lineage>
        <taxon>Eukaryota</taxon>
        <taxon>Fungi</taxon>
        <taxon>Dikarya</taxon>
        <taxon>Ascomycota</taxon>
        <taxon>Pezizomycotina</taxon>
        <taxon>Leotiomycetes</taxon>
        <taxon>Helotiales</taxon>
        <taxon>Hyaloscyphaceae</taxon>
        <taxon>Hyaloscypha</taxon>
        <taxon>Hyaloscypha bicolor</taxon>
    </lineage>
</organism>
<proteinExistence type="predicted"/>
<feature type="chain" id="PRO_5014461036" description="Mid2 domain-containing protein" evidence="2">
    <location>
        <begin position="24"/>
        <end position="325"/>
    </location>
</feature>
<keyword evidence="1" id="KW-0472">Membrane</keyword>
<dbReference type="RefSeq" id="XP_024741370.1">
    <property type="nucleotide sequence ID" value="XM_024882585.1"/>
</dbReference>
<dbReference type="GeneID" id="36590662"/>
<feature type="transmembrane region" description="Helical" evidence="1">
    <location>
        <begin position="83"/>
        <end position="100"/>
    </location>
</feature>
<keyword evidence="1" id="KW-1133">Transmembrane helix</keyword>
<feature type="transmembrane region" description="Helical" evidence="1">
    <location>
        <begin position="187"/>
        <end position="210"/>
    </location>
</feature>
<name>A0A2J6TN65_9HELO</name>
<dbReference type="AlphaFoldDB" id="A0A2J6TN65"/>
<dbReference type="OrthoDB" id="10560943at2759"/>